<sequence>MTRPFDELTKVLGQQVLVRLKGDRIVRGTLASFDVHLNIILENAEELANNEEQSVKEKYPKIMVRGDNIIFIAL</sequence>
<dbReference type="Pfam" id="PF01423">
    <property type="entry name" value="LSM"/>
    <property type="match status" value="1"/>
</dbReference>
<evidence type="ECO:0000256" key="1">
    <source>
        <dbReference type="ARBA" id="ARBA00006850"/>
    </source>
</evidence>
<dbReference type="InterPro" id="IPR010920">
    <property type="entry name" value="LSM_dom_sf"/>
</dbReference>
<dbReference type="Gene3D" id="2.30.30.100">
    <property type="match status" value="1"/>
</dbReference>
<dbReference type="GO" id="GO:1990904">
    <property type="term" value="C:ribonucleoprotein complex"/>
    <property type="evidence" value="ECO:0007669"/>
    <property type="project" value="UniProtKB-KW"/>
</dbReference>
<organism evidence="5 6">
    <name type="scientific">Candidatus Iainarchaeum sp</name>
    <dbReference type="NCBI Taxonomy" id="3101447"/>
    <lineage>
        <taxon>Archaea</taxon>
        <taxon>Candidatus Iainarchaeota</taxon>
        <taxon>Candidatus Iainarchaeia</taxon>
        <taxon>Candidatus Iainarchaeales</taxon>
        <taxon>Candidatus Iainarchaeaceae</taxon>
        <taxon>Candidatus Iainarchaeum</taxon>
    </lineage>
</organism>
<evidence type="ECO:0000256" key="3">
    <source>
        <dbReference type="ARBA" id="ARBA00023274"/>
    </source>
</evidence>
<evidence type="ECO:0000256" key="2">
    <source>
        <dbReference type="ARBA" id="ARBA00021121"/>
    </source>
</evidence>
<dbReference type="CDD" id="cd01731">
    <property type="entry name" value="archaeal_Sm1"/>
    <property type="match status" value="1"/>
</dbReference>
<dbReference type="PANTHER" id="PTHR10553:SF5">
    <property type="entry name" value="U6 SNRNA-ASSOCIATED SM-LIKE PROTEIN LSM7"/>
    <property type="match status" value="1"/>
</dbReference>
<dbReference type="PROSITE" id="PS52002">
    <property type="entry name" value="SM"/>
    <property type="match status" value="1"/>
</dbReference>
<evidence type="ECO:0000259" key="4">
    <source>
        <dbReference type="PROSITE" id="PS52002"/>
    </source>
</evidence>
<evidence type="ECO:0000313" key="5">
    <source>
        <dbReference type="EMBL" id="RLG69351.1"/>
    </source>
</evidence>
<comment type="caution">
    <text evidence="5">The sequence shown here is derived from an EMBL/GenBank/DDBJ whole genome shotgun (WGS) entry which is preliminary data.</text>
</comment>
<gene>
    <name evidence="5" type="ORF">DRO07_02435</name>
</gene>
<dbReference type="InterPro" id="IPR001163">
    <property type="entry name" value="Sm_dom_euk/arc"/>
</dbReference>
<keyword evidence="3 5" id="KW-0687">Ribonucleoprotein</keyword>
<comment type="similarity">
    <text evidence="1">Belongs to the snRNP Sm proteins family.</text>
</comment>
<dbReference type="Proteomes" id="UP000277633">
    <property type="component" value="Unassembled WGS sequence"/>
</dbReference>
<dbReference type="SUPFAM" id="SSF50182">
    <property type="entry name" value="Sm-like ribonucleoproteins"/>
    <property type="match status" value="1"/>
</dbReference>
<dbReference type="SMART" id="SM00651">
    <property type="entry name" value="Sm"/>
    <property type="match status" value="1"/>
</dbReference>
<dbReference type="InterPro" id="IPR022901">
    <property type="entry name" value="snRNP_Sm-like_arc"/>
</dbReference>
<dbReference type="GO" id="GO:0003723">
    <property type="term" value="F:RNA binding"/>
    <property type="evidence" value="ECO:0007669"/>
    <property type="project" value="InterPro"/>
</dbReference>
<dbReference type="PANTHER" id="PTHR10553">
    <property type="entry name" value="SMALL NUCLEAR RIBONUCLEOPROTEIN"/>
    <property type="match status" value="1"/>
</dbReference>
<dbReference type="EMBL" id="QMWO01000083">
    <property type="protein sequence ID" value="RLG69351.1"/>
    <property type="molecule type" value="Genomic_DNA"/>
</dbReference>
<dbReference type="InterPro" id="IPR044641">
    <property type="entry name" value="Lsm7/SmG-like"/>
</dbReference>
<reference evidence="5 6" key="1">
    <citation type="submission" date="2018-06" db="EMBL/GenBank/DDBJ databases">
        <title>Extensive metabolic versatility and redundancy in microbially diverse, dynamic hydrothermal sediments.</title>
        <authorList>
            <person name="Dombrowski N."/>
            <person name="Teske A."/>
            <person name="Baker B.J."/>
        </authorList>
    </citation>
    <scope>NUCLEOTIDE SEQUENCE [LARGE SCALE GENOMIC DNA]</scope>
    <source>
        <strain evidence="5">B9_G13</strain>
    </source>
</reference>
<accession>A0A497JGQ7</accession>
<dbReference type="AlphaFoldDB" id="A0A497JGQ7"/>
<protein>
    <recommendedName>
        <fullName evidence="2">Putative snRNP Sm-like protein</fullName>
    </recommendedName>
</protein>
<evidence type="ECO:0000313" key="6">
    <source>
        <dbReference type="Proteomes" id="UP000277633"/>
    </source>
</evidence>
<name>A0A497JGQ7_9ARCH</name>
<feature type="domain" description="Sm" evidence="4">
    <location>
        <begin position="3"/>
        <end position="74"/>
    </location>
</feature>
<dbReference type="InterPro" id="IPR047575">
    <property type="entry name" value="Sm"/>
</dbReference>
<proteinExistence type="inferred from homology"/>